<dbReference type="EMBL" id="JAAVJH010000002">
    <property type="protein sequence ID" value="NJR77968.1"/>
    <property type="molecule type" value="Genomic_DNA"/>
</dbReference>
<evidence type="ECO:0000256" key="1">
    <source>
        <dbReference type="SAM" id="Coils"/>
    </source>
</evidence>
<keyword evidence="4" id="KW-1185">Reference proteome</keyword>
<dbReference type="PANTHER" id="PTHR32309:SF31">
    <property type="entry name" value="CAPSULAR EXOPOLYSACCHARIDE FAMILY"/>
    <property type="match status" value="1"/>
</dbReference>
<evidence type="ECO:0000313" key="3">
    <source>
        <dbReference type="EMBL" id="NJR77968.1"/>
    </source>
</evidence>
<organism evidence="3 4">
    <name type="scientific">Sphingomonas corticis</name>
    <dbReference type="NCBI Taxonomy" id="2722791"/>
    <lineage>
        <taxon>Bacteria</taxon>
        <taxon>Pseudomonadati</taxon>
        <taxon>Pseudomonadota</taxon>
        <taxon>Alphaproteobacteria</taxon>
        <taxon>Sphingomonadales</taxon>
        <taxon>Sphingomonadaceae</taxon>
        <taxon>Sphingomonas</taxon>
    </lineage>
</organism>
<feature type="transmembrane region" description="Helical" evidence="2">
    <location>
        <begin position="421"/>
        <end position="440"/>
    </location>
</feature>
<dbReference type="InterPro" id="IPR050445">
    <property type="entry name" value="Bact_polysacc_biosynth/exp"/>
</dbReference>
<feature type="coiled-coil region" evidence="1">
    <location>
        <begin position="355"/>
        <end position="382"/>
    </location>
</feature>
<keyword evidence="2" id="KW-0812">Transmembrane</keyword>
<proteinExistence type="predicted"/>
<dbReference type="PANTHER" id="PTHR32309">
    <property type="entry name" value="TYROSINE-PROTEIN KINASE"/>
    <property type="match status" value="1"/>
</dbReference>
<sequence length="495" mass="52726">MMGIDDDEPPGGFGLREVAAIVLRWRYLLIAGLVLGALAGIAAAVLLKPVYRSTASLLIESQDLPTTLVASPLTDLAEERIAKIRQQVLSRANLQALIRRNDLYPAQRRSLPEDAVMAMLRDAIAVDLVSADAGGTSQRGAQSTIAFDLSYTSGDPAATLRVADQLTDMFVAADKRLRSEQMNGAATFLARRADEIRDRLVAMEAKRRAIEARYAGALPDQVATSAQATSSLRAEISRMDAESQGIAQQNGLLAARSQEAPVAAPSPAQVELARAQAQLARAVAVYSDDHPDVALARAAVDAARVAVAREPQARGGASPLMAEVAAGRARIAMLAQRRASLVAAVARSDSMVAMSPQASYELNNLEREYDNLKQQYQGIREKQLDAQVAVNLQNEGKGERFSVVDRPTYPLTSSGMKPSRLVPMGAGAGLVLAAGFVLLFELLVLPVNGPGAIVRLTGDEPLVAIPTLRPGPAPTISGWRARLLAWWPGRRSAPA</sequence>
<keyword evidence="1" id="KW-0175">Coiled coil</keyword>
<feature type="transmembrane region" description="Helical" evidence="2">
    <location>
        <begin position="25"/>
        <end position="47"/>
    </location>
</feature>
<accession>A0ABX1CJ42</accession>
<gene>
    <name evidence="3" type="ORF">HBH26_04965</name>
</gene>
<comment type="caution">
    <text evidence="3">The sequence shown here is derived from an EMBL/GenBank/DDBJ whole genome shotgun (WGS) entry which is preliminary data.</text>
</comment>
<evidence type="ECO:0000313" key="4">
    <source>
        <dbReference type="Proteomes" id="UP000732399"/>
    </source>
</evidence>
<dbReference type="RefSeq" id="WP_168133463.1">
    <property type="nucleotide sequence ID" value="NZ_JAAVJH010000002.1"/>
</dbReference>
<evidence type="ECO:0000256" key="2">
    <source>
        <dbReference type="SAM" id="Phobius"/>
    </source>
</evidence>
<name>A0ABX1CJ42_9SPHN</name>
<keyword evidence="2" id="KW-0472">Membrane</keyword>
<keyword evidence="2" id="KW-1133">Transmembrane helix</keyword>
<dbReference type="Proteomes" id="UP000732399">
    <property type="component" value="Unassembled WGS sequence"/>
</dbReference>
<reference evidence="3 4" key="1">
    <citation type="submission" date="2020-03" db="EMBL/GenBank/DDBJ databases">
        <authorList>
            <person name="Wang L."/>
            <person name="He N."/>
            <person name="Li Y."/>
            <person name="Fang Y."/>
            <person name="Zhang F."/>
        </authorList>
    </citation>
    <scope>NUCLEOTIDE SEQUENCE [LARGE SCALE GENOMIC DNA]</scope>
    <source>
        <strain evidence="3 4">36D10-4-7</strain>
    </source>
</reference>
<protein>
    <submittedName>
        <fullName evidence="3">Lipopolysaccharide biosynthesis protein</fullName>
    </submittedName>
</protein>